<evidence type="ECO:0000313" key="3">
    <source>
        <dbReference type="Proteomes" id="UP001159363"/>
    </source>
</evidence>
<feature type="compositionally biased region" description="Basic and acidic residues" evidence="1">
    <location>
        <begin position="110"/>
        <end position="133"/>
    </location>
</feature>
<dbReference type="Proteomes" id="UP001159363">
    <property type="component" value="Chromosome 5"/>
</dbReference>
<keyword evidence="3" id="KW-1185">Reference proteome</keyword>
<sequence length="466" mass="52268">MTDHEQLRAQIPDPDVPNFPKSYYSLNNTVIKPTSKLQSVGAPLTLGAGGSEFESHEGSEPLMPVTAEEIRRLLKSLETDEQTMAKSVETLQQWMSQQQHLPRVSGWSEASKEERRNAMEGETGDTRIKPADIVRLDSHLRKSRSDPAGNRTRFSWSGYYRLHKLRMSESRPPRIHTIKQLSHFWLHNAYIRNSASLLGQRGRSGWVLASHHGDPVRYPVGSLLDFRIWESCWTMPLADGFSRGTPVSPTLSFQRRSTLGSHFMSCPGMIASPWVHYPLEPERKPEECADIYKGMMSPRQSYRDTCHLLSLKELNVVGYRFKNVLVIVPTSFGVTRGAANLLDRDSEIIQVEAGQRAESSEFGRLYGLKSYHYDGNTARIARRNDEALCDSSCGSCGGRSCASGIWVAQLKMASRVCWRQPNDQGRETGGNPEVLKHAKLANHLTAGFCGLSTVDACRMEWNSLGT</sequence>
<name>A0ABQ9HAP6_9NEOP</name>
<gene>
    <name evidence="2" type="ORF">PR048_017817</name>
</gene>
<feature type="region of interest" description="Disordered" evidence="1">
    <location>
        <begin position="102"/>
        <end position="133"/>
    </location>
</feature>
<evidence type="ECO:0000313" key="2">
    <source>
        <dbReference type="EMBL" id="KAJ8881336.1"/>
    </source>
</evidence>
<evidence type="ECO:0000256" key="1">
    <source>
        <dbReference type="SAM" id="MobiDB-lite"/>
    </source>
</evidence>
<organism evidence="2 3">
    <name type="scientific">Dryococelus australis</name>
    <dbReference type="NCBI Taxonomy" id="614101"/>
    <lineage>
        <taxon>Eukaryota</taxon>
        <taxon>Metazoa</taxon>
        <taxon>Ecdysozoa</taxon>
        <taxon>Arthropoda</taxon>
        <taxon>Hexapoda</taxon>
        <taxon>Insecta</taxon>
        <taxon>Pterygota</taxon>
        <taxon>Neoptera</taxon>
        <taxon>Polyneoptera</taxon>
        <taxon>Phasmatodea</taxon>
        <taxon>Verophasmatodea</taxon>
        <taxon>Anareolatae</taxon>
        <taxon>Phasmatidae</taxon>
        <taxon>Eurycanthinae</taxon>
        <taxon>Dryococelus</taxon>
    </lineage>
</organism>
<accession>A0ABQ9HAP6</accession>
<comment type="caution">
    <text evidence="2">The sequence shown here is derived from an EMBL/GenBank/DDBJ whole genome shotgun (WGS) entry which is preliminary data.</text>
</comment>
<dbReference type="EMBL" id="JARBHB010000006">
    <property type="protein sequence ID" value="KAJ8881336.1"/>
    <property type="molecule type" value="Genomic_DNA"/>
</dbReference>
<protein>
    <submittedName>
        <fullName evidence="2">Uncharacterized protein</fullName>
    </submittedName>
</protein>
<proteinExistence type="predicted"/>
<reference evidence="2 3" key="1">
    <citation type="submission" date="2023-02" db="EMBL/GenBank/DDBJ databases">
        <title>LHISI_Scaffold_Assembly.</title>
        <authorList>
            <person name="Stuart O.P."/>
            <person name="Cleave R."/>
            <person name="Magrath M.J.L."/>
            <person name="Mikheyev A.S."/>
        </authorList>
    </citation>
    <scope>NUCLEOTIDE SEQUENCE [LARGE SCALE GENOMIC DNA]</scope>
    <source>
        <strain evidence="2">Daus_M_001</strain>
        <tissue evidence="2">Leg muscle</tissue>
    </source>
</reference>